<dbReference type="AlphaFoldDB" id="A0A3M7PWE9"/>
<dbReference type="EMBL" id="REGN01008474">
    <property type="protein sequence ID" value="RNA03496.1"/>
    <property type="molecule type" value="Genomic_DNA"/>
</dbReference>
<comment type="caution">
    <text evidence="1">The sequence shown here is derived from an EMBL/GenBank/DDBJ whole genome shotgun (WGS) entry which is preliminary data.</text>
</comment>
<dbReference type="Proteomes" id="UP000276133">
    <property type="component" value="Unassembled WGS sequence"/>
</dbReference>
<gene>
    <name evidence="1" type="ORF">BpHYR1_025231</name>
</gene>
<proteinExistence type="predicted"/>
<name>A0A3M7PWE9_BRAPC</name>
<evidence type="ECO:0000313" key="2">
    <source>
        <dbReference type="Proteomes" id="UP000276133"/>
    </source>
</evidence>
<accession>A0A3M7PWE9</accession>
<protein>
    <submittedName>
        <fullName evidence="1">Uncharacterized protein</fullName>
    </submittedName>
</protein>
<keyword evidence="2" id="KW-1185">Reference proteome</keyword>
<organism evidence="1 2">
    <name type="scientific">Brachionus plicatilis</name>
    <name type="common">Marine rotifer</name>
    <name type="synonym">Brachionus muelleri</name>
    <dbReference type="NCBI Taxonomy" id="10195"/>
    <lineage>
        <taxon>Eukaryota</taxon>
        <taxon>Metazoa</taxon>
        <taxon>Spiralia</taxon>
        <taxon>Gnathifera</taxon>
        <taxon>Rotifera</taxon>
        <taxon>Eurotatoria</taxon>
        <taxon>Monogononta</taxon>
        <taxon>Pseudotrocha</taxon>
        <taxon>Ploima</taxon>
        <taxon>Brachionidae</taxon>
        <taxon>Brachionus</taxon>
    </lineage>
</organism>
<reference evidence="1 2" key="1">
    <citation type="journal article" date="2018" name="Sci. Rep.">
        <title>Genomic signatures of local adaptation to the degree of environmental predictability in rotifers.</title>
        <authorList>
            <person name="Franch-Gras L."/>
            <person name="Hahn C."/>
            <person name="Garcia-Roger E.M."/>
            <person name="Carmona M.J."/>
            <person name="Serra M."/>
            <person name="Gomez A."/>
        </authorList>
    </citation>
    <scope>NUCLEOTIDE SEQUENCE [LARGE SCALE GENOMIC DNA]</scope>
    <source>
        <strain evidence="1">HYR1</strain>
    </source>
</reference>
<sequence length="81" mass="9370">MTKYAILSTKSNNFTDEFSVFFTETNINRDKISERQMCSIESAALHNPQVNIYLFSLKAKIDDAILKKYKNIKFVVTSPEE</sequence>
<feature type="non-terminal residue" evidence="1">
    <location>
        <position position="81"/>
    </location>
</feature>
<evidence type="ECO:0000313" key="1">
    <source>
        <dbReference type="EMBL" id="RNA03496.1"/>
    </source>
</evidence>
<dbReference type="OrthoDB" id="409543at2759"/>